<evidence type="ECO:0000313" key="3">
    <source>
        <dbReference type="Proteomes" id="UP001419268"/>
    </source>
</evidence>
<dbReference type="Proteomes" id="UP001419268">
    <property type="component" value="Unassembled WGS sequence"/>
</dbReference>
<evidence type="ECO:0000313" key="2">
    <source>
        <dbReference type="EMBL" id="KAK9089199.1"/>
    </source>
</evidence>
<reference evidence="2 3" key="1">
    <citation type="submission" date="2024-01" db="EMBL/GenBank/DDBJ databases">
        <title>Genome assemblies of Stephania.</title>
        <authorList>
            <person name="Yang L."/>
        </authorList>
    </citation>
    <scope>NUCLEOTIDE SEQUENCE [LARGE SCALE GENOMIC DNA]</scope>
    <source>
        <strain evidence="2">JXDWG</strain>
        <tissue evidence="2">Leaf</tissue>
    </source>
</reference>
<accession>A0AAP0EI09</accession>
<gene>
    <name evidence="2" type="ORF">Scep_028281</name>
</gene>
<evidence type="ECO:0000256" key="1">
    <source>
        <dbReference type="SAM" id="MobiDB-lite"/>
    </source>
</evidence>
<sequence length="53" mass="5340">MVADQQIAAEDNAAASTGGTSLQAGRPAPAWGGLCGALAEWQGSNDFSEFANK</sequence>
<feature type="region of interest" description="Disordered" evidence="1">
    <location>
        <begin position="1"/>
        <end position="26"/>
    </location>
</feature>
<protein>
    <submittedName>
        <fullName evidence="2">Uncharacterized protein</fullName>
    </submittedName>
</protein>
<keyword evidence="3" id="KW-1185">Reference proteome</keyword>
<organism evidence="2 3">
    <name type="scientific">Stephania cephalantha</name>
    <dbReference type="NCBI Taxonomy" id="152367"/>
    <lineage>
        <taxon>Eukaryota</taxon>
        <taxon>Viridiplantae</taxon>
        <taxon>Streptophyta</taxon>
        <taxon>Embryophyta</taxon>
        <taxon>Tracheophyta</taxon>
        <taxon>Spermatophyta</taxon>
        <taxon>Magnoliopsida</taxon>
        <taxon>Ranunculales</taxon>
        <taxon>Menispermaceae</taxon>
        <taxon>Menispermoideae</taxon>
        <taxon>Cissampelideae</taxon>
        <taxon>Stephania</taxon>
    </lineage>
</organism>
<dbReference type="AlphaFoldDB" id="A0AAP0EI09"/>
<name>A0AAP0EI09_9MAGN</name>
<dbReference type="EMBL" id="JBBNAG010000012">
    <property type="protein sequence ID" value="KAK9089199.1"/>
    <property type="molecule type" value="Genomic_DNA"/>
</dbReference>
<proteinExistence type="predicted"/>
<comment type="caution">
    <text evidence="2">The sequence shown here is derived from an EMBL/GenBank/DDBJ whole genome shotgun (WGS) entry which is preliminary data.</text>
</comment>
<feature type="compositionally biased region" description="Polar residues" evidence="1">
    <location>
        <begin position="14"/>
        <end position="23"/>
    </location>
</feature>